<feature type="transmembrane region" description="Helical" evidence="1">
    <location>
        <begin position="75"/>
        <end position="94"/>
    </location>
</feature>
<gene>
    <name evidence="2" type="ORF">Y10_05400</name>
</gene>
<evidence type="ECO:0000256" key="1">
    <source>
        <dbReference type="SAM" id="Phobius"/>
    </source>
</evidence>
<keyword evidence="3" id="KW-1185">Reference proteome</keyword>
<keyword evidence="1" id="KW-0472">Membrane</keyword>
<name>A0ABQ5MFN3_9FLAO</name>
<sequence>MIDELKDNVNEVNENTQKYMNASIAYYKLKAFKLLTLSITSLSKLLVTGFILVIGIIFISFAVSKGIGSLLDNEFLGFLIVGVFYIIVALIFHYNKKFMERKILEEFSANFFDELKDMDEK</sequence>
<protein>
    <submittedName>
        <fullName evidence="2">Competence protein</fullName>
    </submittedName>
</protein>
<accession>A0ABQ5MFN3</accession>
<keyword evidence="1" id="KW-0812">Transmembrane</keyword>
<proteinExistence type="predicted"/>
<feature type="transmembrane region" description="Helical" evidence="1">
    <location>
        <begin position="45"/>
        <end position="63"/>
    </location>
</feature>
<comment type="caution">
    <text evidence="2">The sequence shown here is derived from an EMBL/GenBank/DDBJ whole genome shotgun (WGS) entry which is preliminary data.</text>
</comment>
<evidence type="ECO:0000313" key="3">
    <source>
        <dbReference type="Proteomes" id="UP001143543"/>
    </source>
</evidence>
<dbReference type="EMBL" id="BRVO01000001">
    <property type="protein sequence ID" value="GLB48172.1"/>
    <property type="molecule type" value="Genomic_DNA"/>
</dbReference>
<evidence type="ECO:0000313" key="2">
    <source>
        <dbReference type="EMBL" id="GLB48172.1"/>
    </source>
</evidence>
<dbReference type="Proteomes" id="UP001143543">
    <property type="component" value="Unassembled WGS sequence"/>
</dbReference>
<keyword evidence="1" id="KW-1133">Transmembrane helix</keyword>
<dbReference type="RefSeq" id="WP_281763825.1">
    <property type="nucleotide sequence ID" value="NZ_BRVO01000001.1"/>
</dbReference>
<reference evidence="2" key="1">
    <citation type="submission" date="2022-07" db="EMBL/GenBank/DDBJ databases">
        <title>Taxonomy of Novel Oxalotrophic and Methylotrophic Bacteria.</title>
        <authorList>
            <person name="Sahin N."/>
            <person name="Tani A."/>
        </authorList>
    </citation>
    <scope>NUCLEOTIDE SEQUENCE</scope>
    <source>
        <strain evidence="2">Y10</strain>
    </source>
</reference>
<organism evidence="2 3">
    <name type="scientific">Neptunitalea lumnitzerae</name>
    <dbReference type="NCBI Taxonomy" id="2965509"/>
    <lineage>
        <taxon>Bacteria</taxon>
        <taxon>Pseudomonadati</taxon>
        <taxon>Bacteroidota</taxon>
        <taxon>Flavobacteriia</taxon>
        <taxon>Flavobacteriales</taxon>
        <taxon>Flavobacteriaceae</taxon>
        <taxon>Neptunitalea</taxon>
    </lineage>
</organism>